<dbReference type="PANTHER" id="PTHR15830">
    <property type="entry name" value="TELOMERE LENGTH REGULATION PROTEIN TEL2 FAMILY MEMBER"/>
    <property type="match status" value="1"/>
</dbReference>
<dbReference type="PANTHER" id="PTHR15830:SF10">
    <property type="entry name" value="TELOMERE LENGTH REGULATION PROTEIN TEL2 HOMOLOG"/>
    <property type="match status" value="1"/>
</dbReference>
<feature type="domain" description="Telomere length regulation protein conserved" evidence="3">
    <location>
        <begin position="610"/>
        <end position="720"/>
    </location>
</feature>
<dbReference type="GO" id="GO:0051083">
    <property type="term" value="P:'de novo' cotranslational protein folding"/>
    <property type="evidence" value="ECO:0007669"/>
    <property type="project" value="TreeGrafter"/>
</dbReference>
<evidence type="ECO:0000313" key="5">
    <source>
        <dbReference type="Proteomes" id="UP001148614"/>
    </source>
</evidence>
<dbReference type="GO" id="GO:0005829">
    <property type="term" value="C:cytosol"/>
    <property type="evidence" value="ECO:0007669"/>
    <property type="project" value="TreeGrafter"/>
</dbReference>
<accession>A0A9W8NA26</accession>
<keyword evidence="5" id="KW-1185">Reference proteome</keyword>
<dbReference type="EMBL" id="JANPWZ010001451">
    <property type="protein sequence ID" value="KAJ3565713.1"/>
    <property type="molecule type" value="Genomic_DNA"/>
</dbReference>
<dbReference type="Proteomes" id="UP001148614">
    <property type="component" value="Unassembled WGS sequence"/>
</dbReference>
<evidence type="ECO:0000259" key="3">
    <source>
        <dbReference type="Pfam" id="PF10193"/>
    </source>
</evidence>
<dbReference type="Pfam" id="PF10193">
    <property type="entry name" value="Telomere_reg-2"/>
    <property type="match status" value="1"/>
</dbReference>
<feature type="region of interest" description="Disordered" evidence="2">
    <location>
        <begin position="529"/>
        <end position="579"/>
    </location>
</feature>
<dbReference type="AlphaFoldDB" id="A0A9W8NA26"/>
<dbReference type="InterPro" id="IPR038528">
    <property type="entry name" value="TEL2_C_sf"/>
</dbReference>
<dbReference type="VEuPathDB" id="FungiDB:F4678DRAFT_370806"/>
<feature type="compositionally biased region" description="Polar residues" evidence="2">
    <location>
        <begin position="815"/>
        <end position="825"/>
    </location>
</feature>
<organism evidence="4 5">
    <name type="scientific">Xylaria arbuscula</name>
    <dbReference type="NCBI Taxonomy" id="114810"/>
    <lineage>
        <taxon>Eukaryota</taxon>
        <taxon>Fungi</taxon>
        <taxon>Dikarya</taxon>
        <taxon>Ascomycota</taxon>
        <taxon>Pezizomycotina</taxon>
        <taxon>Sordariomycetes</taxon>
        <taxon>Xylariomycetidae</taxon>
        <taxon>Xylariales</taxon>
        <taxon>Xylariaceae</taxon>
        <taxon>Xylaria</taxon>
    </lineage>
</organism>
<proteinExistence type="inferred from homology"/>
<feature type="compositionally biased region" description="Acidic residues" evidence="2">
    <location>
        <begin position="570"/>
        <end position="579"/>
    </location>
</feature>
<evidence type="ECO:0000256" key="2">
    <source>
        <dbReference type="SAM" id="MobiDB-lite"/>
    </source>
</evidence>
<comment type="similarity">
    <text evidence="1">Belongs to the TEL2 family.</text>
</comment>
<evidence type="ECO:0000313" key="4">
    <source>
        <dbReference type="EMBL" id="KAJ3565713.1"/>
    </source>
</evidence>
<dbReference type="GO" id="GO:0042162">
    <property type="term" value="F:telomeric DNA binding"/>
    <property type="evidence" value="ECO:0007669"/>
    <property type="project" value="TreeGrafter"/>
</dbReference>
<gene>
    <name evidence="4" type="ORF">NPX13_g7403</name>
</gene>
<dbReference type="InterPro" id="IPR051970">
    <property type="entry name" value="TEL2_Regulation"/>
</dbReference>
<reference evidence="4" key="1">
    <citation type="submission" date="2022-07" db="EMBL/GenBank/DDBJ databases">
        <title>Genome Sequence of Xylaria arbuscula.</title>
        <authorList>
            <person name="Buettner E."/>
        </authorList>
    </citation>
    <scope>NUCLEOTIDE SEQUENCE</scope>
    <source>
        <strain evidence="4">VT107</strain>
    </source>
</reference>
<dbReference type="FunFam" id="1.25.40.720:FF:000004">
    <property type="entry name" value="WGS project CABT00000000 data, contig 2.6"/>
    <property type="match status" value="1"/>
</dbReference>
<comment type="caution">
    <text evidence="4">The sequence shown here is derived from an EMBL/GenBank/DDBJ whole genome shotgun (WGS) entry which is preliminary data.</text>
</comment>
<protein>
    <recommendedName>
        <fullName evidence="3">Telomere length regulation protein conserved domain-containing protein</fullName>
    </recommendedName>
</protein>
<dbReference type="Gene3D" id="1.25.40.720">
    <property type="entry name" value="Telomere length regulation protein 2, C-terminal domain"/>
    <property type="match status" value="1"/>
</dbReference>
<evidence type="ECO:0000256" key="1">
    <source>
        <dbReference type="ARBA" id="ARBA00006133"/>
    </source>
</evidence>
<dbReference type="InterPro" id="IPR019337">
    <property type="entry name" value="Telomere_length_regulation_dom"/>
</dbReference>
<feature type="region of interest" description="Disordered" evidence="2">
    <location>
        <begin position="815"/>
        <end position="846"/>
    </location>
</feature>
<feature type="region of interest" description="Disordered" evidence="2">
    <location>
        <begin position="586"/>
        <end position="605"/>
    </location>
</feature>
<name>A0A9W8NA26_9PEZI</name>
<dbReference type="GO" id="GO:0051879">
    <property type="term" value="F:Hsp90 protein binding"/>
    <property type="evidence" value="ECO:0007669"/>
    <property type="project" value="TreeGrafter"/>
</dbReference>
<sequence length="867" mass="95861">MADLLVPVARSYKNENEPDNFLSLSKSAEPLKALQTNSPEEALGSLKNQPGYDTLIEVLKYLRNESKAKNDFDIRQPGPLSAQLIHVLVTEIVPNYWSVLQQASDKSGLDLLLACLRSLPGVSAALTYLRSLIQAAKHQHKDSSNSHIIFNLGCTLSLLAALLVNDEEVMRIWDHIIATNEPIRVRTLRQEFLSLFANGKVVSLSAEAEDFCRQAGKPIEALWLADNKKYINWLSRAQTRWIKSHPREEDVKVCAELGARALRLGHPEILIQALLDDLILHDDFRGKNMFEMLVNQYPLPEQRKTLFLLLKLLSGRYLDKIIDTVAIEEYPTIWASVGVLQSVIANSDALRSNLVTWLTSASGAGVGEGCGIRRAAVAALADHKESITAVLEKSLSQFSDQLYIKHTPILQQEGKSYQGMSVLERLKAKQHLAHAQVLLLSAGYVHRLAPIKLTILLRSSLYLNAVSSRLAVSQNRARFLGMIVGETLSGLVHGKETKLDFKMEEMGTEEADWYKSLVYVSDKAGPLDPLRTSTSLSQPNPPKEPFRLSKQQKAPPPKKSTTKTGFIIEEIQDDDEQEDVDLVPYAKPDSDVEDSDDDPTLINRDKPKAPVYIRDLISYLRDTENYDKQKLALKTAPSLIRRKANYGTEVTTHAEELASILIGLQDKFDLEDFYNLRLQSMVAVVVAQPKKMAPWFAKTFFDGDYSLSQRASVLIVLGLSGREIAGFETSEYTAAAKFPSKALPSKIEKHYFQPSSTPNNLQAGAGLKALPPNALDTLAQSLSQTFLAPMAAEAADAATGPDALKLSSFTSRLEKSQASSQGVSKSKTRGARSIPNTTASPPCGALQPARLYSSPIFSRSTSRRWAC</sequence>